<dbReference type="GO" id="GO:0003677">
    <property type="term" value="F:DNA binding"/>
    <property type="evidence" value="ECO:0007669"/>
    <property type="project" value="UniProtKB-KW"/>
</dbReference>
<reference evidence="7" key="1">
    <citation type="submission" date="2020-08" db="EMBL/GenBank/DDBJ databases">
        <title>Lacibacter sp. S13-6-6 genome sequencing.</title>
        <authorList>
            <person name="Jin L."/>
        </authorList>
    </citation>
    <scope>NUCLEOTIDE SEQUENCE [LARGE SCALE GENOMIC DNA]</scope>
    <source>
        <strain evidence="7">S13-6-6</strain>
    </source>
</reference>
<dbReference type="RefSeq" id="WP_182805697.1">
    <property type="nucleotide sequence ID" value="NZ_CP060007.1"/>
</dbReference>
<dbReference type="AlphaFoldDB" id="A0A7G5XKT1"/>
<sequence length="248" mass="27159">MLKQERQAFIVHQVNLHNRVLSSDLSTQINVSEDTIRRDLQELADKGKIIKVHGGALSRSFSSSINSSSVYSIDAKKTIAQKAASLIKDGMFVMSTGGTTIIEMAKALPDNLRATFITGSLPAALEYIHHPNIEVIFIGDKLSKSSQISIGAEAILKIRQFKVDLCFLGINALDLEHGLTDNDYDVVQVKKAMRESASKVVALSISEKINTVQNIQVCKANELDMLVTELSPDSNIFDPYKEAGISIL</sequence>
<dbReference type="PANTHER" id="PTHR30363:SF4">
    <property type="entry name" value="GLYCEROL-3-PHOSPHATE REGULON REPRESSOR"/>
    <property type="match status" value="1"/>
</dbReference>
<dbReference type="EMBL" id="CP060007">
    <property type="protein sequence ID" value="QNA46084.1"/>
    <property type="molecule type" value="Genomic_DNA"/>
</dbReference>
<evidence type="ECO:0000256" key="1">
    <source>
        <dbReference type="ARBA" id="ARBA00022491"/>
    </source>
</evidence>
<dbReference type="PROSITE" id="PS51000">
    <property type="entry name" value="HTH_DEOR_2"/>
    <property type="match status" value="1"/>
</dbReference>
<dbReference type="InterPro" id="IPR014036">
    <property type="entry name" value="DeoR-like_C"/>
</dbReference>
<dbReference type="KEGG" id="lacs:H4075_07850"/>
<evidence type="ECO:0000256" key="2">
    <source>
        <dbReference type="ARBA" id="ARBA00023015"/>
    </source>
</evidence>
<dbReference type="GO" id="GO:0003700">
    <property type="term" value="F:DNA-binding transcription factor activity"/>
    <property type="evidence" value="ECO:0007669"/>
    <property type="project" value="InterPro"/>
</dbReference>
<keyword evidence="1" id="KW-0678">Repressor</keyword>
<dbReference type="InterPro" id="IPR018356">
    <property type="entry name" value="Tscrpt_reg_HTH_DeoR_CS"/>
</dbReference>
<gene>
    <name evidence="6" type="ORF">H4075_07850</name>
</gene>
<dbReference type="SUPFAM" id="SSF46785">
    <property type="entry name" value="Winged helix' DNA-binding domain"/>
    <property type="match status" value="1"/>
</dbReference>
<dbReference type="InterPro" id="IPR050313">
    <property type="entry name" value="Carb_Metab_HTH_regulators"/>
</dbReference>
<name>A0A7G5XKT1_9BACT</name>
<keyword evidence="3" id="KW-0238">DNA-binding</keyword>
<dbReference type="PRINTS" id="PR00037">
    <property type="entry name" value="HTHLACR"/>
</dbReference>
<dbReference type="SMART" id="SM01134">
    <property type="entry name" value="DeoRC"/>
    <property type="match status" value="1"/>
</dbReference>
<dbReference type="Pfam" id="PF00455">
    <property type="entry name" value="DeoRC"/>
    <property type="match status" value="1"/>
</dbReference>
<feature type="domain" description="HTH deoR-type" evidence="5">
    <location>
        <begin position="3"/>
        <end position="58"/>
    </location>
</feature>
<dbReference type="SUPFAM" id="SSF100950">
    <property type="entry name" value="NagB/RpiA/CoA transferase-like"/>
    <property type="match status" value="1"/>
</dbReference>
<accession>A0A7G5XKT1</accession>
<dbReference type="Proteomes" id="UP000515344">
    <property type="component" value="Chromosome"/>
</dbReference>
<evidence type="ECO:0000313" key="6">
    <source>
        <dbReference type="EMBL" id="QNA46084.1"/>
    </source>
</evidence>
<keyword evidence="2" id="KW-0805">Transcription regulation</keyword>
<evidence type="ECO:0000259" key="5">
    <source>
        <dbReference type="PROSITE" id="PS51000"/>
    </source>
</evidence>
<evidence type="ECO:0000256" key="4">
    <source>
        <dbReference type="ARBA" id="ARBA00023163"/>
    </source>
</evidence>
<keyword evidence="7" id="KW-1185">Reference proteome</keyword>
<organism evidence="6 7">
    <name type="scientific">Lacibacter sediminis</name>
    <dbReference type="NCBI Taxonomy" id="2760713"/>
    <lineage>
        <taxon>Bacteria</taxon>
        <taxon>Pseudomonadati</taxon>
        <taxon>Bacteroidota</taxon>
        <taxon>Chitinophagia</taxon>
        <taxon>Chitinophagales</taxon>
        <taxon>Chitinophagaceae</taxon>
        <taxon>Lacibacter</taxon>
    </lineage>
</organism>
<protein>
    <submittedName>
        <fullName evidence="6">DeoR/GlpR transcriptional regulator</fullName>
    </submittedName>
</protein>
<dbReference type="SMART" id="SM00420">
    <property type="entry name" value="HTH_DEOR"/>
    <property type="match status" value="1"/>
</dbReference>
<dbReference type="Pfam" id="PF08220">
    <property type="entry name" value="HTH_DeoR"/>
    <property type="match status" value="1"/>
</dbReference>
<dbReference type="Gene3D" id="3.40.50.1360">
    <property type="match status" value="1"/>
</dbReference>
<dbReference type="InterPro" id="IPR037171">
    <property type="entry name" value="NagB/RpiA_transferase-like"/>
</dbReference>
<dbReference type="PANTHER" id="PTHR30363">
    <property type="entry name" value="HTH-TYPE TRANSCRIPTIONAL REGULATOR SRLR-RELATED"/>
    <property type="match status" value="1"/>
</dbReference>
<evidence type="ECO:0000313" key="7">
    <source>
        <dbReference type="Proteomes" id="UP000515344"/>
    </source>
</evidence>
<dbReference type="InterPro" id="IPR036390">
    <property type="entry name" value="WH_DNA-bd_sf"/>
</dbReference>
<dbReference type="PROSITE" id="PS00894">
    <property type="entry name" value="HTH_DEOR_1"/>
    <property type="match status" value="1"/>
</dbReference>
<proteinExistence type="predicted"/>
<dbReference type="InterPro" id="IPR001034">
    <property type="entry name" value="DeoR_HTH"/>
</dbReference>
<dbReference type="Gene3D" id="1.10.10.10">
    <property type="entry name" value="Winged helix-like DNA-binding domain superfamily/Winged helix DNA-binding domain"/>
    <property type="match status" value="1"/>
</dbReference>
<keyword evidence="4" id="KW-0804">Transcription</keyword>
<dbReference type="InterPro" id="IPR036388">
    <property type="entry name" value="WH-like_DNA-bd_sf"/>
</dbReference>
<evidence type="ECO:0000256" key="3">
    <source>
        <dbReference type="ARBA" id="ARBA00023125"/>
    </source>
</evidence>